<feature type="transmembrane region" description="Helical" evidence="6">
    <location>
        <begin position="288"/>
        <end position="313"/>
    </location>
</feature>
<name>E3LEA6_CAERE</name>
<dbReference type="InterPro" id="IPR018499">
    <property type="entry name" value="Tetraspanin/Peripherin"/>
</dbReference>
<dbReference type="EMBL" id="DS268407">
    <property type="protein sequence ID" value="EFO82829.1"/>
    <property type="molecule type" value="Genomic_DNA"/>
</dbReference>
<evidence type="ECO:0000256" key="6">
    <source>
        <dbReference type="SAM" id="Phobius"/>
    </source>
</evidence>
<evidence type="ECO:0000313" key="8">
    <source>
        <dbReference type="Proteomes" id="UP000008281"/>
    </source>
</evidence>
<reference evidence="7" key="1">
    <citation type="submission" date="2007-07" db="EMBL/GenBank/DDBJ databases">
        <title>PCAP assembly of the Caenorhabditis remanei genome.</title>
        <authorList>
            <consortium name="The Caenorhabditis remanei Sequencing Consortium"/>
            <person name="Wilson R.K."/>
        </authorList>
    </citation>
    <scope>NUCLEOTIDE SEQUENCE [LARGE SCALE GENOMIC DNA]</scope>
    <source>
        <strain evidence="7">PB4641</strain>
    </source>
</reference>
<accession>E3LEA6</accession>
<keyword evidence="4 6" id="KW-0472">Membrane</keyword>
<dbReference type="GO" id="GO:0030513">
    <property type="term" value="P:positive regulation of BMP signaling pathway"/>
    <property type="evidence" value="ECO:0007669"/>
    <property type="project" value="EnsemblMetazoa"/>
</dbReference>
<dbReference type="GO" id="GO:0040019">
    <property type="term" value="P:positive regulation of embryonic development"/>
    <property type="evidence" value="ECO:0007669"/>
    <property type="project" value="EnsemblMetazoa"/>
</dbReference>
<proteinExistence type="predicted"/>
<dbReference type="GO" id="GO:0040026">
    <property type="term" value="P:positive regulation of vulval development"/>
    <property type="evidence" value="ECO:0007669"/>
    <property type="project" value="EnsemblMetazoa"/>
</dbReference>
<feature type="compositionally biased region" description="Pro residues" evidence="5">
    <location>
        <begin position="420"/>
        <end position="430"/>
    </location>
</feature>
<comment type="subcellular location">
    <subcellularLocation>
        <location evidence="1">Membrane</location>
        <topology evidence="1">Multi-pass membrane protein</topology>
    </subcellularLocation>
</comment>
<dbReference type="AlphaFoldDB" id="E3LEA6"/>
<feature type="compositionally biased region" description="Pro residues" evidence="5">
    <location>
        <begin position="370"/>
        <end position="380"/>
    </location>
</feature>
<evidence type="ECO:0000256" key="5">
    <source>
        <dbReference type="SAM" id="MobiDB-lite"/>
    </source>
</evidence>
<organism evidence="8">
    <name type="scientific">Caenorhabditis remanei</name>
    <name type="common">Caenorhabditis vulgaris</name>
    <dbReference type="NCBI Taxonomy" id="31234"/>
    <lineage>
        <taxon>Eukaryota</taxon>
        <taxon>Metazoa</taxon>
        <taxon>Ecdysozoa</taxon>
        <taxon>Nematoda</taxon>
        <taxon>Chromadorea</taxon>
        <taxon>Rhabditida</taxon>
        <taxon>Rhabditina</taxon>
        <taxon>Rhabditomorpha</taxon>
        <taxon>Rhabditoidea</taxon>
        <taxon>Rhabditidae</taxon>
        <taxon>Peloderinae</taxon>
        <taxon>Caenorhabditis</taxon>
    </lineage>
</organism>
<dbReference type="GO" id="GO:0042661">
    <property type="term" value="P:regulation of mesodermal cell fate specification"/>
    <property type="evidence" value="ECO:0007669"/>
    <property type="project" value="EnsemblMetazoa"/>
</dbReference>
<evidence type="ECO:0000256" key="1">
    <source>
        <dbReference type="ARBA" id="ARBA00004141"/>
    </source>
</evidence>
<dbReference type="InterPro" id="IPR008952">
    <property type="entry name" value="Tetraspanin_EC2_sf"/>
</dbReference>
<evidence type="ECO:0000256" key="4">
    <source>
        <dbReference type="ARBA" id="ARBA00023136"/>
    </source>
</evidence>
<dbReference type="PANTHER" id="PTHR19282">
    <property type="entry name" value="TETRASPANIN"/>
    <property type="match status" value="1"/>
</dbReference>
<feature type="compositionally biased region" description="Polar residues" evidence="5">
    <location>
        <begin position="432"/>
        <end position="449"/>
    </location>
</feature>
<dbReference type="GO" id="GO:1901046">
    <property type="term" value="P:positive regulation of egg-laying behavior"/>
    <property type="evidence" value="ECO:0007669"/>
    <property type="project" value="EnsemblMetazoa"/>
</dbReference>
<feature type="transmembrane region" description="Helical" evidence="6">
    <location>
        <begin position="128"/>
        <end position="152"/>
    </location>
</feature>
<dbReference type="eggNOG" id="KOG3882">
    <property type="taxonomic scope" value="Eukaryota"/>
</dbReference>
<dbReference type="HOGENOM" id="CLU_600264_0_0_1"/>
<dbReference type="GO" id="GO:0005886">
    <property type="term" value="C:plasma membrane"/>
    <property type="evidence" value="ECO:0007669"/>
    <property type="project" value="TreeGrafter"/>
</dbReference>
<dbReference type="InParanoid" id="E3LEA6"/>
<gene>
    <name evidence="7" type="primary">Cre-tsp-14</name>
    <name evidence="7" type="ORF">CRE_00282</name>
</gene>
<feature type="transmembrane region" description="Helical" evidence="6">
    <location>
        <begin position="93"/>
        <end position="116"/>
    </location>
</feature>
<evidence type="ECO:0000256" key="3">
    <source>
        <dbReference type="ARBA" id="ARBA00022989"/>
    </source>
</evidence>
<evidence type="ECO:0000256" key="2">
    <source>
        <dbReference type="ARBA" id="ARBA00022692"/>
    </source>
</evidence>
<dbReference type="PANTHER" id="PTHR19282:SF502">
    <property type="entry name" value="TETRASPANIN-14"/>
    <property type="match status" value="1"/>
</dbReference>
<protein>
    <submittedName>
        <fullName evidence="7">CRE-TSP-14 protein</fullName>
    </submittedName>
</protein>
<dbReference type="Gene3D" id="1.10.1450.10">
    <property type="entry name" value="Tetraspanin"/>
    <property type="match status" value="1"/>
</dbReference>
<keyword evidence="8" id="KW-1185">Reference proteome</keyword>
<dbReference type="Pfam" id="PF00335">
    <property type="entry name" value="Tetraspanin"/>
    <property type="match status" value="1"/>
</dbReference>
<dbReference type="PRINTS" id="PR00259">
    <property type="entry name" value="TMFOUR"/>
</dbReference>
<dbReference type="GO" id="GO:0045138">
    <property type="term" value="P:nematode male tail tip morphogenesis"/>
    <property type="evidence" value="ECO:0007669"/>
    <property type="project" value="EnsemblMetazoa"/>
</dbReference>
<keyword evidence="3 6" id="KW-1133">Transmembrane helix</keyword>
<dbReference type="OMA" id="KNYHTNR"/>
<feature type="transmembrane region" description="Helical" evidence="6">
    <location>
        <begin position="54"/>
        <end position="81"/>
    </location>
</feature>
<dbReference type="OrthoDB" id="2014092at2759"/>
<dbReference type="FunCoup" id="E3LEA6">
    <property type="interactions" value="4"/>
</dbReference>
<sequence>MPHRPSRRFLKTASGACDWEQCLLMGSGEPIRARAVVSSSQKPRKPRQEISACLKWLVFTLNSIVFLLGVGILALGVYLFVKDFREVKLVDVILNPAILISIFGFSICAVSFFGFMGALRDNIFLLKCFAACVFLSYILVVAVTLVFFTLFYTDTTEGLSANWLLLYAVKNYHTNRNLAEIMDALQENLECCGVSSIAQGYRDWNMSYQFNCTTSNPQPEKCGVPFSCCRKSVISEAFKAGSSNPLLPAMRSLECWQNALTKRPGDLEHDIYTRGCLQPMRTLFESHAVHVGAFVALLIVPVCVSVCLTNILAKQVDHQRYLLEREARRNERRRKRDRGHNQRDQLNSLDLLEEGKFNNSSSNATRPRPPDIPPPLPPIEHVPRKKSRNASASPTRKPKSSGVENVAARRKRTPAATRSPPVPSTGPTPTPQATSTNRTHQWVLQQSDLVPQKTKS</sequence>
<evidence type="ECO:0000313" key="7">
    <source>
        <dbReference type="EMBL" id="EFO82829.1"/>
    </source>
</evidence>
<feature type="region of interest" description="Disordered" evidence="5">
    <location>
        <begin position="330"/>
        <end position="456"/>
    </location>
</feature>
<dbReference type="Proteomes" id="UP000008281">
    <property type="component" value="Unassembled WGS sequence"/>
</dbReference>
<keyword evidence="2 6" id="KW-0812">Transmembrane</keyword>
<dbReference type="GO" id="GO:0002020">
    <property type="term" value="F:protease binding"/>
    <property type="evidence" value="ECO:0007669"/>
    <property type="project" value="EnsemblMetazoa"/>
</dbReference>
<dbReference type="STRING" id="31234.E3LEA6"/>
<dbReference type="SUPFAM" id="SSF48652">
    <property type="entry name" value="Tetraspanin"/>
    <property type="match status" value="1"/>
</dbReference>